<evidence type="ECO:0000313" key="1">
    <source>
        <dbReference type="EMBL" id="PVE43089.1"/>
    </source>
</evidence>
<dbReference type="AlphaFoldDB" id="A0A2T7UEH7"/>
<keyword evidence="2" id="KW-1185">Reference proteome</keyword>
<accession>A0A2T7UEH7</accession>
<dbReference type="RefSeq" id="WP_083451128.1">
    <property type="nucleotide sequence ID" value="NZ_LFYT02000008.1"/>
</dbReference>
<organism evidence="1 2">
    <name type="scientific">Limnohabitans planktonicus II-D5</name>
    <dbReference type="NCBI Taxonomy" id="1293045"/>
    <lineage>
        <taxon>Bacteria</taxon>
        <taxon>Pseudomonadati</taxon>
        <taxon>Pseudomonadota</taxon>
        <taxon>Betaproteobacteria</taxon>
        <taxon>Burkholderiales</taxon>
        <taxon>Comamonadaceae</taxon>
        <taxon>Limnohabitans</taxon>
    </lineage>
</organism>
<dbReference type="Proteomes" id="UP000037507">
    <property type="component" value="Unassembled WGS sequence"/>
</dbReference>
<sequence length="265" mass="30003">MASRWFWGRLVFTGSLLFALWGCSTIDAPGRSDAKIPQPTQGVLHFTPDASVRWEKVQLPGKLRTAFRLERHQNRPAVQAQAESSASLLRQRLNLPPDQLGRLQFQWQVENLIAGADMAQREAEDSPVRLILTFDGDRSRFSGKNAMLSELTQALTGEPLPYATLMYVWCNQRPVESVINNPRSDRIRKLVVESGGKRLKQWLLYERDIRADFEKAFGEAPGALLNLAIMTDSDNTRSSVRAWYGDIRLMAPNQVADTAPWLKRP</sequence>
<dbReference type="STRING" id="1293045.H663_07595"/>
<protein>
    <recommendedName>
        <fullName evidence="3">DUF3047 domain-containing protein</fullName>
    </recommendedName>
</protein>
<evidence type="ECO:0000313" key="2">
    <source>
        <dbReference type="Proteomes" id="UP000037507"/>
    </source>
</evidence>
<comment type="caution">
    <text evidence="1">The sequence shown here is derived from an EMBL/GenBank/DDBJ whole genome shotgun (WGS) entry which is preliminary data.</text>
</comment>
<evidence type="ECO:0008006" key="3">
    <source>
        <dbReference type="Google" id="ProtNLM"/>
    </source>
</evidence>
<proteinExistence type="predicted"/>
<reference evidence="1" key="1">
    <citation type="submission" date="2017-04" db="EMBL/GenBank/DDBJ databases">
        <title>Unexpected and diverse lifestyles within the genus Limnohabitans.</title>
        <authorList>
            <person name="Kasalicky V."/>
            <person name="Mehrshad M."/>
            <person name="Andrei S.-A."/>
            <person name="Salcher M."/>
            <person name="Kratochvilova H."/>
            <person name="Simek K."/>
            <person name="Ghai R."/>
        </authorList>
    </citation>
    <scope>NUCLEOTIDE SEQUENCE [LARGE SCALE GENOMIC DNA]</scope>
    <source>
        <strain evidence="1">II-D5</strain>
    </source>
</reference>
<gene>
    <name evidence="1" type="ORF">H663_008670</name>
</gene>
<dbReference type="InterPro" id="IPR021409">
    <property type="entry name" value="DUF3047"/>
</dbReference>
<dbReference type="OrthoDB" id="9775969at2"/>
<dbReference type="Pfam" id="PF11249">
    <property type="entry name" value="DUF3047"/>
    <property type="match status" value="1"/>
</dbReference>
<dbReference type="EMBL" id="LFYT02000008">
    <property type="protein sequence ID" value="PVE43089.1"/>
    <property type="molecule type" value="Genomic_DNA"/>
</dbReference>
<name>A0A2T7UEH7_9BURK</name>